<dbReference type="EMBL" id="JANBPW010000035">
    <property type="protein sequence ID" value="KAJ1951253.1"/>
    <property type="molecule type" value="Genomic_DNA"/>
</dbReference>
<evidence type="ECO:0000313" key="1">
    <source>
        <dbReference type="EMBL" id="KAJ1951253.1"/>
    </source>
</evidence>
<dbReference type="Proteomes" id="UP001150603">
    <property type="component" value="Unassembled WGS sequence"/>
</dbReference>
<comment type="caution">
    <text evidence="1">The sequence shown here is derived from an EMBL/GenBank/DDBJ whole genome shotgun (WGS) entry which is preliminary data.</text>
</comment>
<gene>
    <name evidence="1" type="ORF">FBU59_000267</name>
</gene>
<keyword evidence="2" id="KW-1185">Reference proteome</keyword>
<name>A0ACC1JHJ5_9FUNG</name>
<sequence>MIIEQICGPSNEQVISNINRNRGLSRSFADMMQYAFDFDALKSSIPAIQNDFSYYRRTLSRLQKSQDPAIRECVISNDVSNHMSLFYAYHNPLVKSVVDAASKYVNESGTSQHVLECLSALAAGSFNAIKQRKVDDAKLCVQVLVTCCILYDWISPQGVNGPQSAIDARAVLQLVRERPLVDNKPAEEVLRFNCRTIR</sequence>
<reference evidence="1" key="1">
    <citation type="submission" date="2022-07" db="EMBL/GenBank/DDBJ databases">
        <title>Phylogenomic reconstructions and comparative analyses of Kickxellomycotina fungi.</title>
        <authorList>
            <person name="Reynolds N.K."/>
            <person name="Stajich J.E."/>
            <person name="Barry K."/>
            <person name="Grigoriev I.V."/>
            <person name="Crous P."/>
            <person name="Smith M.E."/>
        </authorList>
    </citation>
    <scope>NUCLEOTIDE SEQUENCE</scope>
    <source>
        <strain evidence="1">NRRL 5244</strain>
    </source>
</reference>
<protein>
    <submittedName>
        <fullName evidence="1">Uncharacterized protein</fullName>
    </submittedName>
</protein>
<proteinExistence type="predicted"/>
<evidence type="ECO:0000313" key="2">
    <source>
        <dbReference type="Proteomes" id="UP001150603"/>
    </source>
</evidence>
<accession>A0ACC1JHJ5</accession>
<organism evidence="1 2">
    <name type="scientific">Linderina macrospora</name>
    <dbReference type="NCBI Taxonomy" id="4868"/>
    <lineage>
        <taxon>Eukaryota</taxon>
        <taxon>Fungi</taxon>
        <taxon>Fungi incertae sedis</taxon>
        <taxon>Zoopagomycota</taxon>
        <taxon>Kickxellomycotina</taxon>
        <taxon>Kickxellomycetes</taxon>
        <taxon>Kickxellales</taxon>
        <taxon>Kickxellaceae</taxon>
        <taxon>Linderina</taxon>
    </lineage>
</organism>